<dbReference type="Pfam" id="PF13860">
    <property type="entry name" value="FlgD_ig"/>
    <property type="match status" value="1"/>
</dbReference>
<dbReference type="AlphaFoldDB" id="A0A523XSV8"/>
<gene>
    <name evidence="2" type="ORF">E3J38_02200</name>
</gene>
<feature type="domain" description="FlgD/Vpr Ig-like" evidence="1">
    <location>
        <begin position="161"/>
        <end position="223"/>
    </location>
</feature>
<dbReference type="Gene3D" id="2.60.40.4070">
    <property type="match status" value="1"/>
</dbReference>
<sequence>MDVALKASVDDAPGPILLEAFATDGPTGGPGIDDDDYVRLEFNAHTNIPTIDQTNIDNILPLSGGHTWLSVDGSLASAVWSTDSTQLIVYLTTRGGVPTVAVGDTVYPDSVTIQDACVLGCKSPGGITGSFEVGIEESHLEKARFVDMLYLARPNPFTGNTRIEYEISSRALTRVRVYDITGRVVATLVEEVKDPGRYTAVWDGTSSGGSRVSSGIYFYRMEAGPFTSTRKITHLK</sequence>
<organism evidence="2 3">
    <name type="scientific">candidate division TA06 bacterium</name>
    <dbReference type="NCBI Taxonomy" id="2250710"/>
    <lineage>
        <taxon>Bacteria</taxon>
        <taxon>Bacteria division TA06</taxon>
    </lineage>
</organism>
<accession>A0A523XSV8</accession>
<dbReference type="NCBIfam" id="TIGR04183">
    <property type="entry name" value="Por_Secre_tail"/>
    <property type="match status" value="1"/>
</dbReference>
<reference evidence="2 3" key="1">
    <citation type="submission" date="2019-03" db="EMBL/GenBank/DDBJ databases">
        <title>Metabolic potential of uncultured bacteria and archaea associated with petroleum seepage in deep-sea sediments.</title>
        <authorList>
            <person name="Dong X."/>
            <person name="Hubert C."/>
        </authorList>
    </citation>
    <scope>NUCLEOTIDE SEQUENCE [LARGE SCALE GENOMIC DNA]</scope>
    <source>
        <strain evidence="2">E29_bin36</strain>
    </source>
</reference>
<proteinExistence type="predicted"/>
<dbReference type="EMBL" id="SOIP01000135">
    <property type="protein sequence ID" value="TET82400.1"/>
    <property type="molecule type" value="Genomic_DNA"/>
</dbReference>
<protein>
    <submittedName>
        <fullName evidence="2">T9SS type A sorting domain-containing protein</fullName>
    </submittedName>
</protein>
<name>A0A523XSV8_UNCT6</name>
<dbReference type="InterPro" id="IPR025965">
    <property type="entry name" value="FlgD/Vpr_Ig-like"/>
</dbReference>
<dbReference type="InterPro" id="IPR026444">
    <property type="entry name" value="Secre_tail"/>
</dbReference>
<evidence type="ECO:0000313" key="2">
    <source>
        <dbReference type="EMBL" id="TET82400.1"/>
    </source>
</evidence>
<evidence type="ECO:0000313" key="3">
    <source>
        <dbReference type="Proteomes" id="UP000315534"/>
    </source>
</evidence>
<comment type="caution">
    <text evidence="2">The sequence shown here is derived from an EMBL/GenBank/DDBJ whole genome shotgun (WGS) entry which is preliminary data.</text>
</comment>
<evidence type="ECO:0000259" key="1">
    <source>
        <dbReference type="Pfam" id="PF13860"/>
    </source>
</evidence>
<dbReference type="Proteomes" id="UP000315534">
    <property type="component" value="Unassembled WGS sequence"/>
</dbReference>